<organism evidence="6">
    <name type="scientific">Taenia asiatica</name>
    <name type="common">Asian tapeworm</name>
    <dbReference type="NCBI Taxonomy" id="60517"/>
    <lineage>
        <taxon>Eukaryota</taxon>
        <taxon>Metazoa</taxon>
        <taxon>Spiralia</taxon>
        <taxon>Lophotrochozoa</taxon>
        <taxon>Platyhelminthes</taxon>
        <taxon>Cestoda</taxon>
        <taxon>Eucestoda</taxon>
        <taxon>Cyclophyllidea</taxon>
        <taxon>Taeniidae</taxon>
        <taxon>Taenia</taxon>
    </lineage>
</organism>
<feature type="region of interest" description="Disordered" evidence="2">
    <location>
        <begin position="125"/>
        <end position="223"/>
    </location>
</feature>
<dbReference type="CDD" id="cd19868">
    <property type="entry name" value="DSRM_DGCR8_rpt2"/>
    <property type="match status" value="1"/>
</dbReference>
<dbReference type="InterPro" id="IPR040375">
    <property type="entry name" value="DGCR8"/>
</dbReference>
<dbReference type="GO" id="GO:0031053">
    <property type="term" value="P:primary miRNA processing"/>
    <property type="evidence" value="ECO:0007669"/>
    <property type="project" value="InterPro"/>
</dbReference>
<evidence type="ECO:0000313" key="5">
    <source>
        <dbReference type="Proteomes" id="UP000282613"/>
    </source>
</evidence>
<dbReference type="PANTHER" id="PTHR13482:SF3">
    <property type="entry name" value="MICROPROCESSOR COMPLEX SUBUNIT DGCR8"/>
    <property type="match status" value="1"/>
</dbReference>
<evidence type="ECO:0000256" key="2">
    <source>
        <dbReference type="SAM" id="MobiDB-lite"/>
    </source>
</evidence>
<evidence type="ECO:0000313" key="6">
    <source>
        <dbReference type="WBParaSite" id="TASK_0000852101-mRNA-1"/>
    </source>
</evidence>
<evidence type="ECO:0000256" key="1">
    <source>
        <dbReference type="PROSITE-ProRule" id="PRU00266"/>
    </source>
</evidence>
<name>A0A0R3WCS5_TAEAS</name>
<dbReference type="SUPFAM" id="SSF54768">
    <property type="entry name" value="dsRNA-binding domain-like"/>
    <property type="match status" value="1"/>
</dbReference>
<dbReference type="Gene3D" id="3.30.160.20">
    <property type="match status" value="2"/>
</dbReference>
<dbReference type="PROSITE" id="PS50137">
    <property type="entry name" value="DS_RBD"/>
    <property type="match status" value="1"/>
</dbReference>
<dbReference type="GO" id="GO:0003725">
    <property type="term" value="F:double-stranded RNA binding"/>
    <property type="evidence" value="ECO:0007669"/>
    <property type="project" value="TreeGrafter"/>
</dbReference>
<dbReference type="GO" id="GO:0020037">
    <property type="term" value="F:heme binding"/>
    <property type="evidence" value="ECO:0007669"/>
    <property type="project" value="InterPro"/>
</dbReference>
<dbReference type="InterPro" id="IPR014720">
    <property type="entry name" value="dsRBD_dom"/>
</dbReference>
<dbReference type="Pfam" id="PF00035">
    <property type="entry name" value="dsrm"/>
    <property type="match status" value="1"/>
</dbReference>
<feature type="compositionally biased region" description="Basic and acidic residues" evidence="2">
    <location>
        <begin position="10"/>
        <end position="21"/>
    </location>
</feature>
<dbReference type="Proteomes" id="UP000282613">
    <property type="component" value="Unassembled WGS sequence"/>
</dbReference>
<feature type="region of interest" description="Disordered" evidence="2">
    <location>
        <begin position="237"/>
        <end position="263"/>
    </location>
</feature>
<feature type="region of interest" description="Disordered" evidence="2">
    <location>
        <begin position="1"/>
        <end position="43"/>
    </location>
</feature>
<feature type="domain" description="DRBM" evidence="3">
    <location>
        <begin position="338"/>
        <end position="405"/>
    </location>
</feature>
<evidence type="ECO:0000313" key="4">
    <source>
        <dbReference type="EMBL" id="VDK40482.1"/>
    </source>
</evidence>
<dbReference type="Gene3D" id="2.20.70.10">
    <property type="match status" value="1"/>
</dbReference>
<dbReference type="SMART" id="SM00358">
    <property type="entry name" value="DSRM"/>
    <property type="match status" value="1"/>
</dbReference>
<dbReference type="EMBL" id="UYRS01018822">
    <property type="protein sequence ID" value="VDK40482.1"/>
    <property type="molecule type" value="Genomic_DNA"/>
</dbReference>
<dbReference type="Gene3D" id="3.30.160.590">
    <property type="match status" value="1"/>
</dbReference>
<dbReference type="OrthoDB" id="112668at2759"/>
<reference evidence="6" key="1">
    <citation type="submission" date="2017-02" db="UniProtKB">
        <authorList>
            <consortium name="WormBaseParasite"/>
        </authorList>
    </citation>
    <scope>IDENTIFICATION</scope>
</reference>
<keyword evidence="5" id="KW-1185">Reference proteome</keyword>
<feature type="compositionally biased region" description="Polar residues" evidence="2">
    <location>
        <begin position="238"/>
        <end position="249"/>
    </location>
</feature>
<dbReference type="STRING" id="60517.A0A0R3WCS5"/>
<feature type="compositionally biased region" description="Acidic residues" evidence="2">
    <location>
        <begin position="193"/>
        <end position="206"/>
    </location>
</feature>
<dbReference type="CDD" id="cd19867">
    <property type="entry name" value="DSRM_DGCR8_rpt1"/>
    <property type="match status" value="1"/>
</dbReference>
<dbReference type="GO" id="GO:0070878">
    <property type="term" value="F:primary miRNA binding"/>
    <property type="evidence" value="ECO:0007669"/>
    <property type="project" value="TreeGrafter"/>
</dbReference>
<gene>
    <name evidence="4" type="ORF">TASK_LOCUS8522</name>
</gene>
<sequence>MCSAHCRVSVKMDRPENKENENEGSVPEHSQLGDPSGKEPHLKTSERYVIPGYDTLNGKELPENWVKLLHDSGLIIYFNPTTGVATLSRPFIVTPESVKSTTIPIFAIPCLNYRYSKFALKEPLNSKVSDVGKSREDSKEQQRDGSGCEEIGTPECPIKSSEDGGGGGGDCDGSNVNGEDASEGAEKEKEEGELTTDEDDDGENEGDDARQEDLPPPSKRLCRRNVKEIVPLVVEPDVTSQNVNTTKQESQPEEQGDSDLYNSKLLTPEEVRDYCSKLFKFKRTTAATFRNRWERLRFHRIKRGNQRMNHGDGSLEDMEGSSMEQRAKERIFRLFDKSPICILHEYCQSVLHVQSTFKPLVIENDKQLFHYAIVINNVTYPTGSGNSKKLARSEAARLALFEILPEYKAFFEEKKQSGSLTVESSGSILSEADLDLFREVSVTDRQVYDIVTTRQLNCAAPYTIFGEYVKRHCIPEGDVHSNMSIHGKNNHIYEISVGEHRVQVHCKNKRAGRNYAAQELLANLHPQVRTWAELLELYGPNTKPDRKSDNEAILDAQTRHSNSVKTGVIRILKAKMLELSNQWEAAEDGKRKGKFNVSPNHLPVVHFHPDSLTNVYSYPPSDPSCSEST</sequence>
<dbReference type="PANTHER" id="PTHR13482">
    <property type="entry name" value="MICRORNA PROCESSOR COMPLEX SUBUNIT DGCR8"/>
    <property type="match status" value="1"/>
</dbReference>
<keyword evidence="1" id="KW-0694">RNA-binding</keyword>
<proteinExistence type="predicted"/>
<evidence type="ECO:0000259" key="3">
    <source>
        <dbReference type="PROSITE" id="PS50137"/>
    </source>
</evidence>
<reference evidence="4 5" key="2">
    <citation type="submission" date="2018-11" db="EMBL/GenBank/DDBJ databases">
        <authorList>
            <consortium name="Pathogen Informatics"/>
        </authorList>
    </citation>
    <scope>NUCLEOTIDE SEQUENCE [LARGE SCALE GENOMIC DNA]</scope>
</reference>
<dbReference type="GO" id="GO:0042802">
    <property type="term" value="F:identical protein binding"/>
    <property type="evidence" value="ECO:0007669"/>
    <property type="project" value="InterPro"/>
</dbReference>
<feature type="compositionally biased region" description="Basic and acidic residues" evidence="2">
    <location>
        <begin position="130"/>
        <end position="143"/>
    </location>
</feature>
<dbReference type="AlphaFoldDB" id="A0A0R3WCS5"/>
<dbReference type="WBParaSite" id="TASK_0000852101-mRNA-1">
    <property type="protein sequence ID" value="TASK_0000852101-mRNA-1"/>
    <property type="gene ID" value="TASK_0000852101"/>
</dbReference>
<protein>
    <submittedName>
        <fullName evidence="6">DRBM domain-containing protein</fullName>
    </submittedName>
</protein>
<accession>A0A0R3WCS5</accession>
<dbReference type="GO" id="GO:0070877">
    <property type="term" value="C:microprocessor complex"/>
    <property type="evidence" value="ECO:0007669"/>
    <property type="project" value="InterPro"/>
</dbReference>